<accession>A0ABS1DYJ4</accession>
<keyword evidence="1" id="KW-0805">Transcription regulation</keyword>
<keyword evidence="3" id="KW-0804">Transcription</keyword>
<dbReference type="SUPFAM" id="SSF46689">
    <property type="entry name" value="Homeodomain-like"/>
    <property type="match status" value="1"/>
</dbReference>
<evidence type="ECO:0000313" key="6">
    <source>
        <dbReference type="EMBL" id="MBK1713807.1"/>
    </source>
</evidence>
<dbReference type="Gene3D" id="1.10.357.10">
    <property type="entry name" value="Tetracycline Repressor, domain 2"/>
    <property type="match status" value="1"/>
</dbReference>
<name>A0ABS1DYJ4_RUBGE</name>
<dbReference type="PANTHER" id="PTHR30055">
    <property type="entry name" value="HTH-TYPE TRANSCRIPTIONAL REGULATOR RUTR"/>
    <property type="match status" value="1"/>
</dbReference>
<dbReference type="PRINTS" id="PR00455">
    <property type="entry name" value="HTHTETR"/>
</dbReference>
<proteinExistence type="predicted"/>
<reference evidence="6" key="2">
    <citation type="journal article" date="2020" name="Microorganisms">
        <title>Osmotic Adaptation and Compatible Solute Biosynthesis of Phototrophic Bacteria as Revealed from Genome Analyses.</title>
        <authorList>
            <person name="Imhoff J.F."/>
            <person name="Rahn T."/>
            <person name="Kunzel S."/>
            <person name="Keller A."/>
            <person name="Neulinger S.C."/>
        </authorList>
    </citation>
    <scope>NUCLEOTIDE SEQUENCE</scope>
    <source>
        <strain evidence="6">IM 151</strain>
    </source>
</reference>
<feature type="domain" description="HTH tetR-type" evidence="5">
    <location>
        <begin position="1"/>
        <end position="58"/>
    </location>
</feature>
<dbReference type="Pfam" id="PF00440">
    <property type="entry name" value="TetR_N"/>
    <property type="match status" value="1"/>
</dbReference>
<protein>
    <submittedName>
        <fullName evidence="6">TetR family transcriptional regulator</fullName>
    </submittedName>
</protein>
<evidence type="ECO:0000259" key="5">
    <source>
        <dbReference type="PROSITE" id="PS50977"/>
    </source>
</evidence>
<keyword evidence="2 4" id="KW-0238">DNA-binding</keyword>
<dbReference type="InterPro" id="IPR009057">
    <property type="entry name" value="Homeodomain-like_sf"/>
</dbReference>
<dbReference type="PROSITE" id="PS50977">
    <property type="entry name" value="HTH_TETR_2"/>
    <property type="match status" value="1"/>
</dbReference>
<dbReference type="Proteomes" id="UP001041814">
    <property type="component" value="Unassembled WGS sequence"/>
</dbReference>
<gene>
    <name evidence="6" type="ORF">CKO43_13585</name>
</gene>
<reference evidence="6" key="1">
    <citation type="submission" date="2017-08" db="EMBL/GenBank/DDBJ databases">
        <authorList>
            <person name="Imhoff J.F."/>
            <person name="Rahn T."/>
            <person name="Kuenzel S."/>
            <person name="Neulinger S.C."/>
        </authorList>
    </citation>
    <scope>NUCLEOTIDE SEQUENCE</scope>
    <source>
        <strain evidence="6">IM 151</strain>
    </source>
</reference>
<keyword evidence="7" id="KW-1185">Reference proteome</keyword>
<dbReference type="EMBL" id="NRRU01000047">
    <property type="protein sequence ID" value="MBK1713807.1"/>
    <property type="molecule type" value="Genomic_DNA"/>
</dbReference>
<evidence type="ECO:0000256" key="3">
    <source>
        <dbReference type="ARBA" id="ARBA00023163"/>
    </source>
</evidence>
<dbReference type="InterPro" id="IPR050109">
    <property type="entry name" value="HTH-type_TetR-like_transc_reg"/>
</dbReference>
<dbReference type="InterPro" id="IPR001647">
    <property type="entry name" value="HTH_TetR"/>
</dbReference>
<evidence type="ECO:0000313" key="7">
    <source>
        <dbReference type="Proteomes" id="UP001041814"/>
    </source>
</evidence>
<dbReference type="PANTHER" id="PTHR30055:SF234">
    <property type="entry name" value="HTH-TYPE TRANSCRIPTIONAL REGULATOR BETI"/>
    <property type="match status" value="1"/>
</dbReference>
<sequence>MQQILDAALVEFCERGYADTRMDEIARRAGLSKGGLYAHFGSKDAVFEALLRRSLTPPSLEGMPEPDARVPSREFAAWLVERLYGQFAEPSGLRMLWLMIAERERVGHLLEFWDRQVLGPYEALLQRALAARVAAGATPSVLSRAPWLALSPLVHMATRELLLGEPDAAELARWRRAHEDLLVELLDPATRLAG</sequence>
<evidence type="ECO:0000256" key="1">
    <source>
        <dbReference type="ARBA" id="ARBA00023015"/>
    </source>
</evidence>
<evidence type="ECO:0000256" key="2">
    <source>
        <dbReference type="ARBA" id="ARBA00023125"/>
    </source>
</evidence>
<feature type="DNA-binding region" description="H-T-H motif" evidence="4">
    <location>
        <begin position="21"/>
        <end position="40"/>
    </location>
</feature>
<evidence type="ECO:0000256" key="4">
    <source>
        <dbReference type="PROSITE-ProRule" id="PRU00335"/>
    </source>
</evidence>
<organism evidence="6 7">
    <name type="scientific">Rubrivivax gelatinosus</name>
    <name type="common">Rhodocyclus gelatinosus</name>
    <name type="synonym">Rhodopseudomonas gelatinosa</name>
    <dbReference type="NCBI Taxonomy" id="28068"/>
    <lineage>
        <taxon>Bacteria</taxon>
        <taxon>Pseudomonadati</taxon>
        <taxon>Pseudomonadota</taxon>
        <taxon>Betaproteobacteria</taxon>
        <taxon>Burkholderiales</taxon>
        <taxon>Sphaerotilaceae</taxon>
        <taxon>Rubrivivax</taxon>
    </lineage>
</organism>
<comment type="caution">
    <text evidence="6">The sequence shown here is derived from an EMBL/GenBank/DDBJ whole genome shotgun (WGS) entry which is preliminary data.</text>
</comment>